<dbReference type="EMBL" id="BSEC01000005">
    <property type="protein sequence ID" value="GLI95744.1"/>
    <property type="molecule type" value="Genomic_DNA"/>
</dbReference>
<dbReference type="Pfam" id="PF20355">
    <property type="entry name" value="DUF6650"/>
    <property type="match status" value="1"/>
</dbReference>
<proteinExistence type="predicted"/>
<name>A0A9W6GZB3_9HYPH</name>
<dbReference type="Proteomes" id="UP001144323">
    <property type="component" value="Unassembled WGS sequence"/>
</dbReference>
<organism evidence="1 2">
    <name type="scientific">Methylocystis echinoides</name>
    <dbReference type="NCBI Taxonomy" id="29468"/>
    <lineage>
        <taxon>Bacteria</taxon>
        <taxon>Pseudomonadati</taxon>
        <taxon>Pseudomonadota</taxon>
        <taxon>Alphaproteobacteria</taxon>
        <taxon>Hyphomicrobiales</taxon>
        <taxon>Methylocystaceae</taxon>
        <taxon>Methylocystis</taxon>
    </lineage>
</organism>
<evidence type="ECO:0000313" key="2">
    <source>
        <dbReference type="Proteomes" id="UP001144323"/>
    </source>
</evidence>
<keyword evidence="2" id="KW-1185">Reference proteome</keyword>
<evidence type="ECO:0000313" key="1">
    <source>
        <dbReference type="EMBL" id="GLI95744.1"/>
    </source>
</evidence>
<comment type="caution">
    <text evidence="1">The sequence shown here is derived from an EMBL/GenBank/DDBJ whole genome shotgun (WGS) entry which is preliminary data.</text>
</comment>
<protein>
    <submittedName>
        <fullName evidence="1">Uncharacterized protein</fullName>
    </submittedName>
</protein>
<dbReference type="InterPro" id="IPR046592">
    <property type="entry name" value="DUF6650"/>
</dbReference>
<gene>
    <name evidence="1" type="ORF">LMG27198_47360</name>
</gene>
<accession>A0A9W6GZB3</accession>
<dbReference type="AlphaFoldDB" id="A0A9W6GZB3"/>
<sequence length="164" mass="17759">MAGRFKGTKVKLKGMSLLGIGASFDVSNSDRDTVRGLLTFLEDRRALYSDFHLEAPEQVNQSVHDIRKKCTEALTSISEHSDAQETIRAIRAACRNFLEQHQGNFKNLAPSQFGGSTNHAGFFTALGVLRANIGAQVAALAIDYDIEIEPGLAAILPPDDEDAG</sequence>
<dbReference type="RefSeq" id="WP_281806717.1">
    <property type="nucleotide sequence ID" value="NZ_BSEC01000005.1"/>
</dbReference>
<reference evidence="1" key="1">
    <citation type="journal article" date="2023" name="Int. J. Syst. Evol. Microbiol.">
        <title>Methylocystis iwaonis sp. nov., a type II methane-oxidizing bacterium from surface soil of a rice paddy field in Japan, and emended description of the genus Methylocystis (ex Whittenbury et al. 1970) Bowman et al. 1993.</title>
        <authorList>
            <person name="Kaise H."/>
            <person name="Sawadogo J.B."/>
            <person name="Alam M.S."/>
            <person name="Ueno C."/>
            <person name="Dianou D."/>
            <person name="Shinjo R."/>
            <person name="Asakawa S."/>
        </authorList>
    </citation>
    <scope>NUCLEOTIDE SEQUENCE</scope>
    <source>
        <strain evidence="1">LMG27198</strain>
    </source>
</reference>